<dbReference type="InterPro" id="IPR016936">
    <property type="entry name" value="UCP029693"/>
</dbReference>
<sequence>MEKKTTIGILGGVGALLLLLTLVGWYWSSEPDSIPVVASATSHAEAQGNNLVTGYVTTHTLITVIDTLLEKPGGYIANDILPPGLVMDNMPNWELGVLVQVRDLARAFRRDFSRSQSQSTEDKDLAKAEPLLNFEHKSRFFPSSESQYDDAKAYLESYLARLADPKESRAQFYTRADNLSRWLSDVETRLGSLSQRLSAAVGKAQINTDLAGDSAAQQATPGIQDQIVKTPWLEIDDVFYQTRGSCWALIQILTAIENDFRPVLEKKNARISLKQIIRELESTQDAVWSPLILNGEGFGLLANHSLVMASYVARAHAAIIDLRSLLEQG</sequence>
<accession>A0ABV7HDR3</accession>
<dbReference type="PIRSF" id="PIRSF029693">
    <property type="entry name" value="UCP029693"/>
    <property type="match status" value="1"/>
</dbReference>
<dbReference type="EMBL" id="JBHRSZ010000001">
    <property type="protein sequence ID" value="MFC3149502.1"/>
    <property type="molecule type" value="Genomic_DNA"/>
</dbReference>
<evidence type="ECO:0000256" key="1">
    <source>
        <dbReference type="SAM" id="Phobius"/>
    </source>
</evidence>
<evidence type="ECO:0000313" key="2">
    <source>
        <dbReference type="EMBL" id="MFC3149502.1"/>
    </source>
</evidence>
<reference evidence="3" key="1">
    <citation type="journal article" date="2019" name="Int. J. Syst. Evol. Microbiol.">
        <title>The Global Catalogue of Microorganisms (GCM) 10K type strain sequencing project: providing services to taxonomists for standard genome sequencing and annotation.</title>
        <authorList>
            <consortium name="The Broad Institute Genomics Platform"/>
            <consortium name="The Broad Institute Genome Sequencing Center for Infectious Disease"/>
            <person name="Wu L."/>
            <person name="Ma J."/>
        </authorList>
    </citation>
    <scope>NUCLEOTIDE SEQUENCE [LARGE SCALE GENOMIC DNA]</scope>
    <source>
        <strain evidence="3">KCTC 52438</strain>
    </source>
</reference>
<protein>
    <submittedName>
        <fullName evidence="2">DUF2333 family protein</fullName>
    </submittedName>
</protein>
<keyword evidence="1" id="KW-0812">Transmembrane</keyword>
<name>A0ABV7HDR3_9GAMM</name>
<keyword evidence="3" id="KW-1185">Reference proteome</keyword>
<keyword evidence="1" id="KW-0472">Membrane</keyword>
<organism evidence="2 3">
    <name type="scientific">Litoribrevibacter euphylliae</name>
    <dbReference type="NCBI Taxonomy" id="1834034"/>
    <lineage>
        <taxon>Bacteria</taxon>
        <taxon>Pseudomonadati</taxon>
        <taxon>Pseudomonadota</taxon>
        <taxon>Gammaproteobacteria</taxon>
        <taxon>Oceanospirillales</taxon>
        <taxon>Oceanospirillaceae</taxon>
        <taxon>Litoribrevibacter</taxon>
    </lineage>
</organism>
<comment type="caution">
    <text evidence="2">The sequence shown here is derived from an EMBL/GenBank/DDBJ whole genome shotgun (WGS) entry which is preliminary data.</text>
</comment>
<evidence type="ECO:0000313" key="3">
    <source>
        <dbReference type="Proteomes" id="UP001595476"/>
    </source>
</evidence>
<dbReference type="Proteomes" id="UP001595476">
    <property type="component" value="Unassembled WGS sequence"/>
</dbReference>
<gene>
    <name evidence="2" type="ORF">ACFOEK_00520</name>
</gene>
<proteinExistence type="predicted"/>
<dbReference type="RefSeq" id="WP_386714550.1">
    <property type="nucleotide sequence ID" value="NZ_JBHRSZ010000001.1"/>
</dbReference>
<keyword evidence="1" id="KW-1133">Transmembrane helix</keyword>
<feature type="transmembrane region" description="Helical" evidence="1">
    <location>
        <begin position="7"/>
        <end position="27"/>
    </location>
</feature>
<dbReference type="Pfam" id="PF10095">
    <property type="entry name" value="DUF2333"/>
    <property type="match status" value="1"/>
</dbReference>